<dbReference type="AlphaFoldDB" id="A0AAV2E8X5"/>
<dbReference type="Proteomes" id="UP001497516">
    <property type="component" value="Chromosome 4"/>
</dbReference>
<reference evidence="2 3" key="1">
    <citation type="submission" date="2024-04" db="EMBL/GenBank/DDBJ databases">
        <authorList>
            <person name="Fracassetti M."/>
        </authorList>
    </citation>
    <scope>NUCLEOTIDE SEQUENCE [LARGE SCALE GENOMIC DNA]</scope>
</reference>
<organism evidence="2 3">
    <name type="scientific">Linum trigynum</name>
    <dbReference type="NCBI Taxonomy" id="586398"/>
    <lineage>
        <taxon>Eukaryota</taxon>
        <taxon>Viridiplantae</taxon>
        <taxon>Streptophyta</taxon>
        <taxon>Embryophyta</taxon>
        <taxon>Tracheophyta</taxon>
        <taxon>Spermatophyta</taxon>
        <taxon>Magnoliopsida</taxon>
        <taxon>eudicotyledons</taxon>
        <taxon>Gunneridae</taxon>
        <taxon>Pentapetalae</taxon>
        <taxon>rosids</taxon>
        <taxon>fabids</taxon>
        <taxon>Malpighiales</taxon>
        <taxon>Linaceae</taxon>
        <taxon>Linum</taxon>
    </lineage>
</organism>
<evidence type="ECO:0000313" key="2">
    <source>
        <dbReference type="EMBL" id="CAL1382366.1"/>
    </source>
</evidence>
<keyword evidence="3" id="KW-1185">Reference proteome</keyword>
<sequence length="88" mass="8976">MDEPLPCDEGQGEGRGVGLGDLAPTGRYWQAGGQSREAGSLKVSVALRLRCLGGVSGRRRSTVERGETAGIGSSRWEGGGGGCCGLLL</sequence>
<protein>
    <submittedName>
        <fullName evidence="2">Uncharacterized protein</fullName>
    </submittedName>
</protein>
<feature type="region of interest" description="Disordered" evidence="1">
    <location>
        <begin position="1"/>
        <end position="21"/>
    </location>
</feature>
<name>A0AAV2E8X5_9ROSI</name>
<gene>
    <name evidence="2" type="ORF">LTRI10_LOCUS23693</name>
</gene>
<evidence type="ECO:0000256" key="1">
    <source>
        <dbReference type="SAM" id="MobiDB-lite"/>
    </source>
</evidence>
<dbReference type="EMBL" id="OZ034817">
    <property type="protein sequence ID" value="CAL1382366.1"/>
    <property type="molecule type" value="Genomic_DNA"/>
</dbReference>
<proteinExistence type="predicted"/>
<evidence type="ECO:0000313" key="3">
    <source>
        <dbReference type="Proteomes" id="UP001497516"/>
    </source>
</evidence>
<accession>A0AAV2E8X5</accession>